<dbReference type="STRING" id="749551.HMPREF9555_02179"/>
<dbReference type="AlphaFoldDB" id="E7N584"/>
<comment type="caution">
    <text evidence="2">The sequence shown here is derived from an EMBL/GenBank/DDBJ whole genome shotgun (WGS) entry which is preliminary data.</text>
</comment>
<keyword evidence="1" id="KW-1133">Transmembrane helix</keyword>
<sequence>MAHSCVIFVKRFVDVGLIYAFLAFSSIPCSASKLPRHLLYGLICGILAYSGVISYGDSLCRPKSFEGSAARRLPQPFLSPAFLARQMPSGAAAGQIDVDIIHRILRIKENHK</sequence>
<protein>
    <submittedName>
        <fullName evidence="2">Uncharacterized protein</fullName>
    </submittedName>
</protein>
<proteinExistence type="predicted"/>
<name>E7N584_9FIRM</name>
<keyword evidence="3" id="KW-1185">Reference proteome</keyword>
<dbReference type="HOGENOM" id="CLU_2144095_0_0_9"/>
<feature type="transmembrane region" description="Helical" evidence="1">
    <location>
        <begin position="12"/>
        <end position="31"/>
    </location>
</feature>
<evidence type="ECO:0000256" key="1">
    <source>
        <dbReference type="SAM" id="Phobius"/>
    </source>
</evidence>
<evidence type="ECO:0000313" key="2">
    <source>
        <dbReference type="EMBL" id="EFW28658.1"/>
    </source>
</evidence>
<gene>
    <name evidence="2" type="ORF">HMPREF9555_02179</name>
</gene>
<organism evidence="2 3">
    <name type="scientific">Selenomonas artemidis F0399</name>
    <dbReference type="NCBI Taxonomy" id="749551"/>
    <lineage>
        <taxon>Bacteria</taxon>
        <taxon>Bacillati</taxon>
        <taxon>Bacillota</taxon>
        <taxon>Negativicutes</taxon>
        <taxon>Selenomonadales</taxon>
        <taxon>Selenomonadaceae</taxon>
        <taxon>Selenomonas</taxon>
    </lineage>
</organism>
<evidence type="ECO:0000313" key="3">
    <source>
        <dbReference type="Proteomes" id="UP000004633"/>
    </source>
</evidence>
<dbReference type="EMBL" id="AECV01000063">
    <property type="protein sequence ID" value="EFW28658.1"/>
    <property type="molecule type" value="Genomic_DNA"/>
</dbReference>
<dbReference type="Proteomes" id="UP000004633">
    <property type="component" value="Unassembled WGS sequence"/>
</dbReference>
<reference evidence="2 3" key="1">
    <citation type="submission" date="2010-08" db="EMBL/GenBank/DDBJ databases">
        <authorList>
            <person name="Weinstock G."/>
            <person name="Sodergren E."/>
            <person name="Clifton S."/>
            <person name="Fulton L."/>
            <person name="Fulton B."/>
            <person name="Courtney L."/>
            <person name="Fronick C."/>
            <person name="Harrison M."/>
            <person name="Strong C."/>
            <person name="Farmer C."/>
            <person name="Delahaunty K."/>
            <person name="Markovic C."/>
            <person name="Hall O."/>
            <person name="Minx P."/>
            <person name="Tomlinson C."/>
            <person name="Mitreva M."/>
            <person name="Hou S."/>
            <person name="Chen J."/>
            <person name="Wollam A."/>
            <person name="Pepin K.H."/>
            <person name="Johnson M."/>
            <person name="Bhonagiri V."/>
            <person name="Zhang X."/>
            <person name="Suruliraj S."/>
            <person name="Warren W."/>
            <person name="Chinwalla A."/>
            <person name="Mardis E.R."/>
            <person name="Wilson R.K."/>
        </authorList>
    </citation>
    <scope>NUCLEOTIDE SEQUENCE [LARGE SCALE GENOMIC DNA]</scope>
    <source>
        <strain evidence="2 3">F0399</strain>
    </source>
</reference>
<accession>E7N584</accession>
<feature type="transmembrane region" description="Helical" evidence="1">
    <location>
        <begin position="37"/>
        <end position="56"/>
    </location>
</feature>
<keyword evidence="1" id="KW-0812">Transmembrane</keyword>
<keyword evidence="1" id="KW-0472">Membrane</keyword>